<dbReference type="OrthoDB" id="42797at2759"/>
<sequence length="463" mass="52963">MSEDVQFMPNSNLRPLRKPTRKLRKLESAEAEEEEGESTTGAWEAYDPYSVQPFVEGMSEYDEYQQAWRLLGFMIDCNMSDDDDNNGSGSGDTTEDGCARYVLWAAYVDLDYEGGGIGEYQYWDRDTESWDDTACYYADAGSGDGNNDGNDDANSKSRCAKMDCHLEDTNFSVLGFFKHRNYDDWMEQLFKHEGMCVWSDEEYAFMKNAREAWPQGCIDSGLTSEDGEYNLYYNIKPMRNGRIAPGFYTDTQCLDDYSVTTDEMEDMIGNIFFDGNGSGSQDENYDFSSESLSESLDRWNSAFDVWHTCHPCVAHDLENIYGDTYTDDGYNYNGNYNYGYRRRRKLGGEYSAQGDIFECYDDAGYTNVNQCMKFSAKTVMKTATFRDLSLARTQTTLVEYPLSGFLDASDRYHMNILGNFATYFCLCAVVLAFYYSLYNLYRVSKAAEAERQQGSNKDSLLTE</sequence>
<protein>
    <submittedName>
        <fullName evidence="3">Uncharacterized protein</fullName>
    </submittedName>
</protein>
<keyword evidence="2" id="KW-0472">Membrane</keyword>
<feature type="region of interest" description="Disordered" evidence="1">
    <location>
        <begin position="1"/>
        <end position="42"/>
    </location>
</feature>
<evidence type="ECO:0000313" key="4">
    <source>
        <dbReference type="Proteomes" id="UP000291116"/>
    </source>
</evidence>
<evidence type="ECO:0000256" key="1">
    <source>
        <dbReference type="SAM" id="MobiDB-lite"/>
    </source>
</evidence>
<reference evidence="3 4" key="1">
    <citation type="submission" date="2019-01" db="EMBL/GenBank/DDBJ databases">
        <authorList>
            <person name="Ferrante I. M."/>
        </authorList>
    </citation>
    <scope>NUCLEOTIDE SEQUENCE [LARGE SCALE GENOMIC DNA]</scope>
    <source>
        <strain evidence="3 4">B856</strain>
    </source>
</reference>
<evidence type="ECO:0000313" key="3">
    <source>
        <dbReference type="EMBL" id="VEU40007.1"/>
    </source>
</evidence>
<organism evidence="3 4">
    <name type="scientific">Pseudo-nitzschia multistriata</name>
    <dbReference type="NCBI Taxonomy" id="183589"/>
    <lineage>
        <taxon>Eukaryota</taxon>
        <taxon>Sar</taxon>
        <taxon>Stramenopiles</taxon>
        <taxon>Ochrophyta</taxon>
        <taxon>Bacillariophyta</taxon>
        <taxon>Bacillariophyceae</taxon>
        <taxon>Bacillariophycidae</taxon>
        <taxon>Bacillariales</taxon>
        <taxon>Bacillariaceae</taxon>
        <taxon>Pseudo-nitzschia</taxon>
    </lineage>
</organism>
<keyword evidence="4" id="KW-1185">Reference proteome</keyword>
<feature type="transmembrane region" description="Helical" evidence="2">
    <location>
        <begin position="420"/>
        <end position="441"/>
    </location>
</feature>
<gene>
    <name evidence="3" type="ORF">PSNMU_V1.4_AUG-EV-PASAV3_0068730</name>
</gene>
<feature type="compositionally biased region" description="Basic residues" evidence="1">
    <location>
        <begin position="15"/>
        <end position="24"/>
    </location>
</feature>
<accession>A0A448ZD81</accession>
<keyword evidence="2" id="KW-0812">Transmembrane</keyword>
<evidence type="ECO:0000256" key="2">
    <source>
        <dbReference type="SAM" id="Phobius"/>
    </source>
</evidence>
<name>A0A448ZD81_9STRA</name>
<dbReference type="Proteomes" id="UP000291116">
    <property type="component" value="Unassembled WGS sequence"/>
</dbReference>
<dbReference type="EMBL" id="CAACVS010000249">
    <property type="protein sequence ID" value="VEU40007.1"/>
    <property type="molecule type" value="Genomic_DNA"/>
</dbReference>
<dbReference type="AlphaFoldDB" id="A0A448ZD81"/>
<proteinExistence type="predicted"/>
<keyword evidence="2" id="KW-1133">Transmembrane helix</keyword>